<accession>A0A9E3LW92</accession>
<dbReference type="AlphaFoldDB" id="A0A9E3LW92"/>
<dbReference type="EMBL" id="JAHHHW010000142">
    <property type="protein sequence ID" value="MBW4434745.1"/>
    <property type="molecule type" value="Genomic_DNA"/>
</dbReference>
<sequence>MTPSQIIRRNMSDGGLDVGEHASSAPLMRVLKFIGNLSLFLSEKAYCMPILWSI</sequence>
<organism evidence="1 2">
    <name type="scientific">Pelatocladus maniniholoensis HA4357-MV3</name>
    <dbReference type="NCBI Taxonomy" id="1117104"/>
    <lineage>
        <taxon>Bacteria</taxon>
        <taxon>Bacillati</taxon>
        <taxon>Cyanobacteriota</taxon>
        <taxon>Cyanophyceae</taxon>
        <taxon>Nostocales</taxon>
        <taxon>Nostocaceae</taxon>
        <taxon>Pelatocladus</taxon>
    </lineage>
</organism>
<reference evidence="1" key="2">
    <citation type="journal article" date="2022" name="Microbiol. Resour. Announc.">
        <title>Metagenome Sequencing to Explore Phylogenomics of Terrestrial Cyanobacteria.</title>
        <authorList>
            <person name="Ward R.D."/>
            <person name="Stajich J.E."/>
            <person name="Johansen J.R."/>
            <person name="Huntemann M."/>
            <person name="Clum A."/>
            <person name="Foster B."/>
            <person name="Foster B."/>
            <person name="Roux S."/>
            <person name="Palaniappan K."/>
            <person name="Varghese N."/>
            <person name="Mukherjee S."/>
            <person name="Reddy T.B.K."/>
            <person name="Daum C."/>
            <person name="Copeland A."/>
            <person name="Chen I.A."/>
            <person name="Ivanova N.N."/>
            <person name="Kyrpides N.C."/>
            <person name="Shapiro N."/>
            <person name="Eloe-Fadrosh E.A."/>
            <person name="Pietrasiak N."/>
        </authorList>
    </citation>
    <scope>NUCLEOTIDE SEQUENCE</scope>
    <source>
        <strain evidence="1">HA4357-MV3</strain>
    </source>
</reference>
<proteinExistence type="predicted"/>
<reference evidence="1" key="1">
    <citation type="submission" date="2021-05" db="EMBL/GenBank/DDBJ databases">
        <authorList>
            <person name="Pietrasiak N."/>
            <person name="Ward R."/>
            <person name="Stajich J.E."/>
            <person name="Kurbessoian T."/>
        </authorList>
    </citation>
    <scope>NUCLEOTIDE SEQUENCE</scope>
    <source>
        <strain evidence="1">HA4357-MV3</strain>
    </source>
</reference>
<gene>
    <name evidence="1" type="ORF">KME28_24300</name>
</gene>
<evidence type="ECO:0000313" key="2">
    <source>
        <dbReference type="Proteomes" id="UP000813215"/>
    </source>
</evidence>
<evidence type="ECO:0000313" key="1">
    <source>
        <dbReference type="EMBL" id="MBW4434745.1"/>
    </source>
</evidence>
<comment type="caution">
    <text evidence="1">The sequence shown here is derived from an EMBL/GenBank/DDBJ whole genome shotgun (WGS) entry which is preliminary data.</text>
</comment>
<dbReference type="Proteomes" id="UP000813215">
    <property type="component" value="Unassembled WGS sequence"/>
</dbReference>
<protein>
    <submittedName>
        <fullName evidence="1">Uncharacterized protein</fullName>
    </submittedName>
</protein>
<name>A0A9E3LW92_9NOST</name>